<protein>
    <submittedName>
        <fullName evidence="6">LacI family transcriptional regulator</fullName>
    </submittedName>
</protein>
<dbReference type="Pfam" id="PF00356">
    <property type="entry name" value="LacI"/>
    <property type="match status" value="1"/>
</dbReference>
<dbReference type="SMART" id="SM00354">
    <property type="entry name" value="HTH_LACI"/>
    <property type="match status" value="1"/>
</dbReference>
<dbReference type="GO" id="GO:0003700">
    <property type="term" value="F:DNA-binding transcription factor activity"/>
    <property type="evidence" value="ECO:0007669"/>
    <property type="project" value="TreeGrafter"/>
</dbReference>
<dbReference type="SUPFAM" id="SSF53822">
    <property type="entry name" value="Periplasmic binding protein-like I"/>
    <property type="match status" value="1"/>
</dbReference>
<dbReference type="SUPFAM" id="SSF47413">
    <property type="entry name" value="lambda repressor-like DNA-binding domains"/>
    <property type="match status" value="1"/>
</dbReference>
<evidence type="ECO:0000256" key="4">
    <source>
        <dbReference type="ARBA" id="ARBA00023163"/>
    </source>
</evidence>
<dbReference type="Gene3D" id="3.40.50.2300">
    <property type="match status" value="2"/>
</dbReference>
<evidence type="ECO:0000313" key="6">
    <source>
        <dbReference type="EMBL" id="BBU45658.1"/>
    </source>
</evidence>
<keyword evidence="4" id="KW-0804">Transcription</keyword>
<sequence>MATIKDVAALAGISYTTVSHVLNKTRPVSEHVRLKVEAAILELDYVPSAVARSLKARSTATIGLLVPNSVNPYFAELARGIEDACERNGYCVILCNSDDNPQKQRSYLRVLLEKRIDGLVVASVGQDSDLLQSLASVRTPMVIVDRELEGVDADLVRIDHEQGAYLATRHLLELGHRDIAYIGGPAETGVTQLRLSGFRRAMAEAGAGAQVQGNRVLHCDFTSPGGHAAAAQVLEGKRPTAIFAGNDMIGFGVLRAAAERNINVPGELSVIGFDDIELSRYVYPPLTTVGQSIRELGENAASLLLARIAAPRQGAAEQRIVPPAYRAARIHRATPGPLQRLPLTLRICHECQGRGGG</sequence>
<evidence type="ECO:0000313" key="7">
    <source>
        <dbReference type="Proteomes" id="UP000464661"/>
    </source>
</evidence>
<dbReference type="PROSITE" id="PS50932">
    <property type="entry name" value="HTH_LACI_2"/>
    <property type="match status" value="1"/>
</dbReference>
<evidence type="ECO:0000256" key="1">
    <source>
        <dbReference type="ARBA" id="ARBA00022491"/>
    </source>
</evidence>
<dbReference type="EMBL" id="AP022324">
    <property type="protein sequence ID" value="BBU45658.1"/>
    <property type="molecule type" value="Genomic_DNA"/>
</dbReference>
<dbReference type="InterPro" id="IPR028082">
    <property type="entry name" value="Peripla_BP_I"/>
</dbReference>
<reference evidence="6 7" key="1">
    <citation type="submission" date="2020-01" db="EMBL/GenBank/DDBJ databases">
        <title>Complete Genome Sequence of Pseudomonas putida Strain TS312, Harboring the HdtS type N-acyl-homoserine Lactone Synthase, Isolated from a Paper Mill.</title>
        <authorList>
            <person name="Hosoe A."/>
            <person name="Suenaga T."/>
            <person name="Sugi T."/>
            <person name="Izumi T."/>
            <person name="Nagai N."/>
            <person name="Terada A."/>
        </authorList>
    </citation>
    <scope>NUCLEOTIDE SEQUENCE [LARGE SCALE GENOMIC DNA]</scope>
    <source>
        <strain evidence="6 7">TS312</strain>
    </source>
</reference>
<dbReference type="PANTHER" id="PTHR30146:SF148">
    <property type="entry name" value="HTH-TYPE TRANSCRIPTIONAL REPRESSOR PURR-RELATED"/>
    <property type="match status" value="1"/>
</dbReference>
<organism evidence="6 7">
    <name type="scientific">Pseudomonas putida</name>
    <name type="common">Arthrobacter siderocapsulatus</name>
    <dbReference type="NCBI Taxonomy" id="303"/>
    <lineage>
        <taxon>Bacteria</taxon>
        <taxon>Pseudomonadati</taxon>
        <taxon>Pseudomonadota</taxon>
        <taxon>Gammaproteobacteria</taxon>
        <taxon>Pseudomonadales</taxon>
        <taxon>Pseudomonadaceae</taxon>
        <taxon>Pseudomonas</taxon>
    </lineage>
</organism>
<dbReference type="Proteomes" id="UP000464661">
    <property type="component" value="Chromosome"/>
</dbReference>
<keyword evidence="2" id="KW-0805">Transcription regulation</keyword>
<dbReference type="GO" id="GO:0000976">
    <property type="term" value="F:transcription cis-regulatory region binding"/>
    <property type="evidence" value="ECO:0007669"/>
    <property type="project" value="TreeGrafter"/>
</dbReference>
<dbReference type="AlphaFoldDB" id="A0A7U6M4H5"/>
<keyword evidence="1" id="KW-0678">Repressor</keyword>
<dbReference type="InterPro" id="IPR000843">
    <property type="entry name" value="HTH_LacI"/>
</dbReference>
<dbReference type="PANTHER" id="PTHR30146">
    <property type="entry name" value="LACI-RELATED TRANSCRIPTIONAL REPRESSOR"/>
    <property type="match status" value="1"/>
</dbReference>
<name>A0A7U6M4H5_PSEPU</name>
<feature type="domain" description="HTH lacI-type" evidence="5">
    <location>
        <begin position="2"/>
        <end position="56"/>
    </location>
</feature>
<dbReference type="PRINTS" id="PR00036">
    <property type="entry name" value="HTHLACI"/>
</dbReference>
<dbReference type="InterPro" id="IPR001761">
    <property type="entry name" value="Peripla_BP/Lac1_sug-bd_dom"/>
</dbReference>
<accession>A0A7U6M4H5</accession>
<dbReference type="CDD" id="cd01392">
    <property type="entry name" value="HTH_LacI"/>
    <property type="match status" value="1"/>
</dbReference>
<proteinExistence type="predicted"/>
<evidence type="ECO:0000256" key="3">
    <source>
        <dbReference type="ARBA" id="ARBA00023125"/>
    </source>
</evidence>
<keyword evidence="3" id="KW-0238">DNA-binding</keyword>
<dbReference type="Pfam" id="PF00532">
    <property type="entry name" value="Peripla_BP_1"/>
    <property type="match status" value="1"/>
</dbReference>
<gene>
    <name evidence="6" type="primary">rbsR</name>
    <name evidence="6" type="ORF">PPTS312_35730</name>
</gene>
<dbReference type="InterPro" id="IPR010982">
    <property type="entry name" value="Lambda_DNA-bd_dom_sf"/>
</dbReference>
<dbReference type="Gene3D" id="1.10.260.40">
    <property type="entry name" value="lambda repressor-like DNA-binding domains"/>
    <property type="match status" value="1"/>
</dbReference>
<evidence type="ECO:0000256" key="2">
    <source>
        <dbReference type="ARBA" id="ARBA00023015"/>
    </source>
</evidence>
<evidence type="ECO:0000259" key="5">
    <source>
        <dbReference type="PROSITE" id="PS50932"/>
    </source>
</evidence>